<dbReference type="RefSeq" id="WP_062479370.1">
    <property type="nucleotide sequence ID" value="NZ_CP013650.1"/>
</dbReference>
<evidence type="ECO:0000256" key="1">
    <source>
        <dbReference type="ARBA" id="ARBA00007447"/>
    </source>
</evidence>
<accession>A0A0U3AZF8</accession>
<dbReference type="GO" id="GO:0006508">
    <property type="term" value="P:proteolysis"/>
    <property type="evidence" value="ECO:0007669"/>
    <property type="project" value="UniProtKB-KW"/>
</dbReference>
<dbReference type="Proteomes" id="UP000068447">
    <property type="component" value="Chromosome"/>
</dbReference>
<dbReference type="PANTHER" id="PTHR47965">
    <property type="entry name" value="ASPARTYL PROTEASE-RELATED"/>
    <property type="match status" value="1"/>
</dbReference>
<evidence type="ECO:0000256" key="3">
    <source>
        <dbReference type="ARBA" id="ARBA00022729"/>
    </source>
</evidence>
<dbReference type="GO" id="GO:0004190">
    <property type="term" value="F:aspartic-type endopeptidase activity"/>
    <property type="evidence" value="ECO:0007669"/>
    <property type="project" value="UniProtKB-KW"/>
</dbReference>
<dbReference type="PANTHER" id="PTHR47965:SF12">
    <property type="entry name" value="ASPARTIC PROTEINASE 3-RELATED"/>
    <property type="match status" value="1"/>
</dbReference>
<proteinExistence type="inferred from homology"/>
<feature type="domain" description="Peptidase A1" evidence="7">
    <location>
        <begin position="18"/>
        <end position="412"/>
    </location>
</feature>
<sequence length="436" mass="48636">MPHSVRIPINNTYAKGGYCARVHIGHHQHPVNLVLDTGSSTLAVHNGSYKPEHDTTLQPTSLAQDVIYGKGGWYGPVVTTRVRMGLPGHSAALNKVKVAVTCKEQAQSFVDADGILGLAYSGLNPAYDLEQYLQANQVSPAHSYPFLMNAAQQDKSVHQYRQFLHQYPRRQLTPYFTQLEEQGVVANQFALLTHRSSIYQTDSCCPLAKLAAHHLNQGLFVLGKPKLHLDLYREPFRSIKVLDDKYYNVELLGLQLGEGQSLEAPRLQSNEQPGYRTNAIIDSGSTLVVLPQALFQALMEQFYAINPDFQALLAPFQTFSGEEAGIPLAKLNLSDWPPLHLDFTGEQGMPVRLTLKPETYWQAHAPKSNQAYFKITTVPDWPNQSILGLPLLNNYYCLFDRSTGGTGTIRFATKRDFSGHLLGHLSKEFSHLKPDN</sequence>
<name>A0A0U3AZF8_9ALTE</name>
<keyword evidence="3" id="KW-0732">Signal</keyword>
<dbReference type="EMBL" id="CP013650">
    <property type="protein sequence ID" value="ALS98360.1"/>
    <property type="molecule type" value="Genomic_DNA"/>
</dbReference>
<dbReference type="PRINTS" id="PR00792">
    <property type="entry name" value="PEPSIN"/>
</dbReference>
<evidence type="ECO:0000256" key="2">
    <source>
        <dbReference type="ARBA" id="ARBA00022670"/>
    </source>
</evidence>
<dbReference type="InterPro" id="IPR001461">
    <property type="entry name" value="Aspartic_peptidase_A1"/>
</dbReference>
<evidence type="ECO:0000259" key="7">
    <source>
        <dbReference type="PROSITE" id="PS51767"/>
    </source>
</evidence>
<reference evidence="8 9" key="1">
    <citation type="submission" date="2015-12" db="EMBL/GenBank/DDBJ databases">
        <title>Complete genome of Lacimicrobium alkaliphilum KCTC 32984.</title>
        <authorList>
            <person name="Kim S.-G."/>
            <person name="Lee Y.-J."/>
        </authorList>
    </citation>
    <scope>NUCLEOTIDE SEQUENCE [LARGE SCALE GENOMIC DNA]</scope>
    <source>
        <strain evidence="8 9">YelD216</strain>
    </source>
</reference>
<dbReference type="AlphaFoldDB" id="A0A0U3AZF8"/>
<dbReference type="STRING" id="1526571.AT746_08895"/>
<dbReference type="OrthoDB" id="6381203at2"/>
<dbReference type="Pfam" id="PF00026">
    <property type="entry name" value="Asp"/>
    <property type="match status" value="2"/>
</dbReference>
<evidence type="ECO:0000313" key="8">
    <source>
        <dbReference type="EMBL" id="ALS98360.1"/>
    </source>
</evidence>
<dbReference type="InterPro" id="IPR001969">
    <property type="entry name" value="Aspartic_peptidase_AS"/>
</dbReference>
<dbReference type="PROSITE" id="PS51767">
    <property type="entry name" value="PEPTIDASE_A1"/>
    <property type="match status" value="1"/>
</dbReference>
<keyword evidence="2" id="KW-0645">Protease</keyword>
<keyword evidence="5" id="KW-0378">Hydrolase</keyword>
<evidence type="ECO:0000256" key="4">
    <source>
        <dbReference type="ARBA" id="ARBA00022750"/>
    </source>
</evidence>
<dbReference type="InterPro" id="IPR021109">
    <property type="entry name" value="Peptidase_aspartic_dom_sf"/>
</dbReference>
<dbReference type="InterPro" id="IPR033121">
    <property type="entry name" value="PEPTIDASE_A1"/>
</dbReference>
<gene>
    <name evidence="8" type="ORF">AT746_08895</name>
</gene>
<keyword evidence="9" id="KW-1185">Reference proteome</keyword>
<dbReference type="KEGG" id="lal:AT746_08895"/>
<evidence type="ECO:0000256" key="6">
    <source>
        <dbReference type="ARBA" id="ARBA00023145"/>
    </source>
</evidence>
<comment type="similarity">
    <text evidence="1">Belongs to the peptidase A1 family.</text>
</comment>
<protein>
    <recommendedName>
        <fullName evidence="7">Peptidase A1 domain-containing protein</fullName>
    </recommendedName>
</protein>
<evidence type="ECO:0000256" key="5">
    <source>
        <dbReference type="ARBA" id="ARBA00022801"/>
    </source>
</evidence>
<dbReference type="InterPro" id="IPR034164">
    <property type="entry name" value="Pepsin-like_dom"/>
</dbReference>
<keyword evidence="4" id="KW-0064">Aspartyl protease</keyword>
<dbReference type="CDD" id="cd05471">
    <property type="entry name" value="pepsin_like"/>
    <property type="match status" value="1"/>
</dbReference>
<organism evidence="8 9">
    <name type="scientific">Lacimicrobium alkaliphilum</name>
    <dbReference type="NCBI Taxonomy" id="1526571"/>
    <lineage>
        <taxon>Bacteria</taxon>
        <taxon>Pseudomonadati</taxon>
        <taxon>Pseudomonadota</taxon>
        <taxon>Gammaproteobacteria</taxon>
        <taxon>Alteromonadales</taxon>
        <taxon>Alteromonadaceae</taxon>
        <taxon>Lacimicrobium</taxon>
    </lineage>
</organism>
<keyword evidence="6" id="KW-0865">Zymogen</keyword>
<dbReference type="Gene3D" id="2.40.70.10">
    <property type="entry name" value="Acid Proteases"/>
    <property type="match status" value="2"/>
</dbReference>
<dbReference type="PROSITE" id="PS00141">
    <property type="entry name" value="ASP_PROTEASE"/>
    <property type="match status" value="1"/>
</dbReference>
<dbReference type="SUPFAM" id="SSF50630">
    <property type="entry name" value="Acid proteases"/>
    <property type="match status" value="1"/>
</dbReference>
<evidence type="ECO:0000313" key="9">
    <source>
        <dbReference type="Proteomes" id="UP000068447"/>
    </source>
</evidence>